<protein>
    <submittedName>
        <fullName evidence="1">Uncharacterized protein</fullName>
    </submittedName>
</protein>
<keyword evidence="2" id="KW-1185">Reference proteome</keyword>
<dbReference type="KEGG" id="vg:54988509"/>
<proteinExistence type="predicted"/>
<dbReference type="EMBL" id="MG765277">
    <property type="protein sequence ID" value="AUV59960.1"/>
    <property type="molecule type" value="Genomic_DNA"/>
</dbReference>
<accession>A0A2K9VCL4</accession>
<reference evidence="1 2" key="1">
    <citation type="submission" date="2018-01" db="EMBL/GenBank/DDBJ databases">
        <title>Lactobacillus phages that infect wine-derived L. plantarum strains.</title>
        <authorList>
            <person name="Kyrkou I."/>
            <person name="Hestbjerg Hansen L."/>
        </authorList>
    </citation>
    <scope>NUCLEOTIDE SEQUENCE [LARGE SCALE GENOMIC DNA]</scope>
</reference>
<name>A0A2K9VCL4_9CAUD</name>
<dbReference type="GeneID" id="54988509"/>
<evidence type="ECO:0000313" key="1">
    <source>
        <dbReference type="EMBL" id="AUV59960.1"/>
    </source>
</evidence>
<dbReference type="RefSeq" id="YP_009798064.1">
    <property type="nucleotide sequence ID" value="NC_047924.1"/>
</dbReference>
<organism evidence="1 2">
    <name type="scientific">Lactobacillus phage Bacchae</name>
    <dbReference type="NCBI Taxonomy" id="2079429"/>
    <lineage>
        <taxon>Viruses</taxon>
        <taxon>Duplodnaviria</taxon>
        <taxon>Heunggongvirae</taxon>
        <taxon>Uroviricota</taxon>
        <taxon>Caudoviricetes</taxon>
        <taxon>Herelleviridae</taxon>
        <taxon>Harbinvirus</taxon>
        <taxon>Harbinvirus bacchae</taxon>
    </lineage>
</organism>
<dbReference type="Proteomes" id="UP000241463">
    <property type="component" value="Segment"/>
</dbReference>
<evidence type="ECO:0000313" key="2">
    <source>
        <dbReference type="Proteomes" id="UP000241463"/>
    </source>
</evidence>
<sequence>MDVSIVVYMFIGSITIDSNHKIEISDDTIKKDFTSNPPTYAVSTGAVNFQKLVVTNADVNFTFDYDTSPLIYDIVMNTDLESNHKAVYNALEMVCLESMTIQYALNSDETYLNNIYIDDLNRVRRNLRILADWLGGYDSYQFLVEFLRDNEIALGYAQNKIDIQLNGITLREDTK</sequence>